<dbReference type="CDD" id="cd06260">
    <property type="entry name" value="DUF820-like"/>
    <property type="match status" value="1"/>
</dbReference>
<proteinExistence type="predicted"/>
<comment type="caution">
    <text evidence="2">The sequence shown here is derived from an EMBL/GenBank/DDBJ whole genome shotgun (WGS) entry which is preliminary data.</text>
</comment>
<reference evidence="2 3" key="2">
    <citation type="submission" date="2018-03" db="EMBL/GenBank/DDBJ databases">
        <authorList>
            <person name="Keele B.F."/>
        </authorList>
    </citation>
    <scope>NUCLEOTIDE SEQUENCE [LARGE SCALE GENOMIC DNA]</scope>
    <source>
        <strain evidence="2 3">CCALA 016</strain>
    </source>
</reference>
<keyword evidence="3" id="KW-1185">Reference proteome</keyword>
<dbReference type="SUPFAM" id="SSF52980">
    <property type="entry name" value="Restriction endonuclease-like"/>
    <property type="match status" value="1"/>
</dbReference>
<protein>
    <recommendedName>
        <fullName evidence="1">Putative restriction endonuclease domain-containing protein</fullName>
    </recommendedName>
</protein>
<evidence type="ECO:0000313" key="2">
    <source>
        <dbReference type="EMBL" id="PSF38236.1"/>
    </source>
</evidence>
<feature type="domain" description="Putative restriction endonuclease" evidence="1">
    <location>
        <begin position="25"/>
        <end position="176"/>
    </location>
</feature>
<dbReference type="EMBL" id="PXOH01000005">
    <property type="protein sequence ID" value="PSF38236.1"/>
    <property type="molecule type" value="Genomic_DNA"/>
</dbReference>
<name>A0A2T1M0N6_9CHRO</name>
<sequence>MINQIVNEKPSIYEQRFLLPRRYNWQEFKAIQTTLQKNSQIKITFLDGWIELMTLGEEHETIKSIIALLLGLYFLEKEIEFIPVGSSTREAQEKGVSFEPDESYYIGEKKENPDFAIEVNLTSGSIKKLEKYKRFKIAEVWLWENNQILIYCFRERENYQEYEKVEQSELFTELNLDLFIRCVLMPSKLEAMKIFNQAIKKI</sequence>
<dbReference type="AlphaFoldDB" id="A0A2T1M0N6"/>
<gene>
    <name evidence="2" type="ORF">C7H19_07135</name>
</gene>
<organism evidence="2 3">
    <name type="scientific">Aphanothece hegewaldii CCALA 016</name>
    <dbReference type="NCBI Taxonomy" id="2107694"/>
    <lineage>
        <taxon>Bacteria</taxon>
        <taxon>Bacillati</taxon>
        <taxon>Cyanobacteriota</taxon>
        <taxon>Cyanophyceae</taxon>
        <taxon>Oscillatoriophycideae</taxon>
        <taxon>Chroococcales</taxon>
        <taxon>Aphanothecaceae</taxon>
        <taxon>Aphanothece</taxon>
    </lineage>
</organism>
<dbReference type="InterPro" id="IPR011335">
    <property type="entry name" value="Restrct_endonuc-II-like"/>
</dbReference>
<dbReference type="Pfam" id="PF05685">
    <property type="entry name" value="Uma2"/>
    <property type="match status" value="1"/>
</dbReference>
<accession>A0A2T1M0N6</accession>
<dbReference type="InterPro" id="IPR012296">
    <property type="entry name" value="Nuclease_put_TT1808"/>
</dbReference>
<dbReference type="PANTHER" id="PTHR47152">
    <property type="entry name" value="SLR2084 PROTEIN-RELATED"/>
    <property type="match status" value="1"/>
</dbReference>
<evidence type="ECO:0000313" key="3">
    <source>
        <dbReference type="Proteomes" id="UP000239001"/>
    </source>
</evidence>
<dbReference type="InterPro" id="IPR008538">
    <property type="entry name" value="Uma2"/>
</dbReference>
<reference evidence="2 3" key="1">
    <citation type="submission" date="2018-03" db="EMBL/GenBank/DDBJ databases">
        <title>The ancient ancestry and fast evolution of plastids.</title>
        <authorList>
            <person name="Moore K.R."/>
            <person name="Magnabosco C."/>
            <person name="Momper L."/>
            <person name="Gold D.A."/>
            <person name="Bosak T."/>
            <person name="Fournier G.P."/>
        </authorList>
    </citation>
    <scope>NUCLEOTIDE SEQUENCE [LARGE SCALE GENOMIC DNA]</scope>
    <source>
        <strain evidence="2 3">CCALA 016</strain>
    </source>
</reference>
<dbReference type="Proteomes" id="UP000239001">
    <property type="component" value="Unassembled WGS sequence"/>
</dbReference>
<dbReference type="OrthoDB" id="5768410at2"/>
<dbReference type="PANTHER" id="PTHR47152:SF4">
    <property type="entry name" value="SLR0445 PROTEIN"/>
    <property type="match status" value="1"/>
</dbReference>
<dbReference type="Gene3D" id="3.90.1570.10">
    <property type="entry name" value="tt1808, chain A"/>
    <property type="match status" value="1"/>
</dbReference>
<evidence type="ECO:0000259" key="1">
    <source>
        <dbReference type="Pfam" id="PF05685"/>
    </source>
</evidence>
<dbReference type="RefSeq" id="WP_106456201.1">
    <property type="nucleotide sequence ID" value="NZ_PXOH01000005.1"/>
</dbReference>